<dbReference type="OrthoDB" id="5414461at2759"/>
<keyword evidence="3" id="KW-1185">Reference proteome</keyword>
<gene>
    <name evidence="2" type="ORF">K457DRAFT_888826</name>
</gene>
<protein>
    <submittedName>
        <fullName evidence="2">Uncharacterized protein</fullName>
    </submittedName>
</protein>
<dbReference type="Proteomes" id="UP000078512">
    <property type="component" value="Unassembled WGS sequence"/>
</dbReference>
<reference evidence="2 3" key="1">
    <citation type="submission" date="2016-05" db="EMBL/GenBank/DDBJ databases">
        <title>Genome sequencing reveals origins of a unique bacterial endosymbiosis in the earliest lineages of terrestrial Fungi.</title>
        <authorList>
            <consortium name="DOE Joint Genome Institute"/>
            <person name="Uehling J."/>
            <person name="Gryganskyi A."/>
            <person name="Hameed K."/>
            <person name="Tschaplinski T."/>
            <person name="Misztal P."/>
            <person name="Wu S."/>
            <person name="Desiro A."/>
            <person name="Vande Pol N."/>
            <person name="Du Z.-Y."/>
            <person name="Zienkiewicz A."/>
            <person name="Zienkiewicz K."/>
            <person name="Morin E."/>
            <person name="Tisserant E."/>
            <person name="Splivallo R."/>
            <person name="Hainaut M."/>
            <person name="Henrissat B."/>
            <person name="Ohm R."/>
            <person name="Kuo A."/>
            <person name="Yan J."/>
            <person name="Lipzen A."/>
            <person name="Nolan M."/>
            <person name="Labutti K."/>
            <person name="Barry K."/>
            <person name="Goldstein A."/>
            <person name="Labbe J."/>
            <person name="Schadt C."/>
            <person name="Tuskan G."/>
            <person name="Grigoriev I."/>
            <person name="Martin F."/>
            <person name="Vilgalys R."/>
            <person name="Bonito G."/>
        </authorList>
    </citation>
    <scope>NUCLEOTIDE SEQUENCE [LARGE SCALE GENOMIC DNA]</scope>
    <source>
        <strain evidence="2 3">AG-77</strain>
    </source>
</reference>
<dbReference type="EMBL" id="KV442024">
    <property type="protein sequence ID" value="OAQ32551.1"/>
    <property type="molecule type" value="Genomic_DNA"/>
</dbReference>
<name>A0A197K763_9FUNG</name>
<evidence type="ECO:0000256" key="1">
    <source>
        <dbReference type="SAM" id="MobiDB-lite"/>
    </source>
</evidence>
<organism evidence="2 3">
    <name type="scientific">Linnemannia elongata AG-77</name>
    <dbReference type="NCBI Taxonomy" id="1314771"/>
    <lineage>
        <taxon>Eukaryota</taxon>
        <taxon>Fungi</taxon>
        <taxon>Fungi incertae sedis</taxon>
        <taxon>Mucoromycota</taxon>
        <taxon>Mortierellomycotina</taxon>
        <taxon>Mortierellomycetes</taxon>
        <taxon>Mortierellales</taxon>
        <taxon>Mortierellaceae</taxon>
        <taxon>Linnemannia</taxon>
    </lineage>
</organism>
<evidence type="ECO:0000313" key="2">
    <source>
        <dbReference type="EMBL" id="OAQ32551.1"/>
    </source>
</evidence>
<dbReference type="AlphaFoldDB" id="A0A197K763"/>
<feature type="region of interest" description="Disordered" evidence="1">
    <location>
        <begin position="49"/>
        <end position="71"/>
    </location>
</feature>
<dbReference type="STRING" id="1314771.A0A197K763"/>
<evidence type="ECO:0000313" key="3">
    <source>
        <dbReference type="Proteomes" id="UP000078512"/>
    </source>
</evidence>
<sequence length="121" mass="13416">QKIVATRLLYCLQYPVQLKSSAMDFSLPILEINISRNLTKPFRSASTGSDLETFSHNPTDDSFGPLPAQAGPNTNYPNNEQFLSMIGRADIEGSKSNVAMNAWLPQASYYLPMVYFLAPLP</sequence>
<proteinExistence type="predicted"/>
<accession>A0A197K763</accession>
<feature type="non-terminal residue" evidence="2">
    <location>
        <position position="1"/>
    </location>
</feature>